<feature type="signal peptide" evidence="1">
    <location>
        <begin position="1"/>
        <end position="25"/>
    </location>
</feature>
<evidence type="ECO:0000313" key="2">
    <source>
        <dbReference type="EMBL" id="KAG1361901.1"/>
    </source>
</evidence>
<reference evidence="2" key="1">
    <citation type="journal article" date="2017" name="Gigascience">
        <title>The genome draft of coconut (Cocos nucifera).</title>
        <authorList>
            <person name="Xiao Y."/>
            <person name="Xu P."/>
            <person name="Fan H."/>
            <person name="Baudouin L."/>
            <person name="Xia W."/>
            <person name="Bocs S."/>
            <person name="Xu J."/>
            <person name="Li Q."/>
            <person name="Guo A."/>
            <person name="Zhou L."/>
            <person name="Li J."/>
            <person name="Wu Y."/>
            <person name="Ma Z."/>
            <person name="Armero A."/>
            <person name="Issali A.E."/>
            <person name="Liu N."/>
            <person name="Peng M."/>
            <person name="Yang Y."/>
        </authorList>
    </citation>
    <scope>NUCLEOTIDE SEQUENCE</scope>
    <source>
        <tissue evidence="2">Spear leaf of Hainan Tall coconut</tissue>
    </source>
</reference>
<evidence type="ECO:0000256" key="1">
    <source>
        <dbReference type="SAM" id="SignalP"/>
    </source>
</evidence>
<name>A0A8K0N803_COCNU</name>
<comment type="caution">
    <text evidence="2">The sequence shown here is derived from an EMBL/GenBank/DDBJ whole genome shotgun (WGS) entry which is preliminary data.</text>
</comment>
<dbReference type="EMBL" id="CM017881">
    <property type="protein sequence ID" value="KAG1361901.1"/>
    <property type="molecule type" value="Genomic_DNA"/>
</dbReference>
<dbReference type="OrthoDB" id="1901917at2759"/>
<keyword evidence="3" id="KW-1185">Reference proteome</keyword>
<protein>
    <submittedName>
        <fullName evidence="2">Uncharacterized protein</fullName>
    </submittedName>
</protein>
<reference evidence="2" key="2">
    <citation type="submission" date="2019-07" db="EMBL/GenBank/DDBJ databases">
        <authorList>
            <person name="Yang Y."/>
            <person name="Bocs S."/>
            <person name="Baudouin L."/>
        </authorList>
    </citation>
    <scope>NUCLEOTIDE SEQUENCE</scope>
    <source>
        <tissue evidence="2">Spear leaf of Hainan Tall coconut</tissue>
    </source>
</reference>
<proteinExistence type="predicted"/>
<accession>A0A8K0N803</accession>
<dbReference type="AlphaFoldDB" id="A0A8K0N803"/>
<keyword evidence="1" id="KW-0732">Signal</keyword>
<organism evidence="2 3">
    <name type="scientific">Cocos nucifera</name>
    <name type="common">Coconut palm</name>
    <dbReference type="NCBI Taxonomy" id="13894"/>
    <lineage>
        <taxon>Eukaryota</taxon>
        <taxon>Viridiplantae</taxon>
        <taxon>Streptophyta</taxon>
        <taxon>Embryophyta</taxon>
        <taxon>Tracheophyta</taxon>
        <taxon>Spermatophyta</taxon>
        <taxon>Magnoliopsida</taxon>
        <taxon>Liliopsida</taxon>
        <taxon>Arecaceae</taxon>
        <taxon>Arecoideae</taxon>
        <taxon>Cocoseae</taxon>
        <taxon>Attaleinae</taxon>
        <taxon>Cocos</taxon>
    </lineage>
</organism>
<dbReference type="Proteomes" id="UP000797356">
    <property type="component" value="Chromosome 10"/>
</dbReference>
<sequence length="265" mass="28136">MLCNLYHFHLSIGYLLPLLVQLLQLHEPELGELAILVPLKPRPAHGVMYRLREGGGVVGIDLVVADEEVPNEGDLANLGVVKPREAVEEGPGLGADGLWGERRPVLGVTAVVKNHGRPVLPRVHRLDGPVHLGGLLGGVLMMDAHDRVPVVDQGDQFLDVGEVEEVAVDEHGPPLESGEVGSEEAGEGELGALGGAAIAPENPGSAEFRLLDGVDLERHRGALQEGAAAHIKGRILPGVVPYKDLEWRGPFASEIRDAGGGRRDL</sequence>
<feature type="chain" id="PRO_5035451806" evidence="1">
    <location>
        <begin position="26"/>
        <end position="265"/>
    </location>
</feature>
<evidence type="ECO:0000313" key="3">
    <source>
        <dbReference type="Proteomes" id="UP000797356"/>
    </source>
</evidence>
<gene>
    <name evidence="2" type="ORF">COCNU_10G001200</name>
</gene>